<dbReference type="Gene3D" id="2.70.98.70">
    <property type="match status" value="1"/>
</dbReference>
<dbReference type="InterPro" id="IPR008929">
    <property type="entry name" value="Chondroitin_lyas"/>
</dbReference>
<feature type="region of interest" description="Disordered" evidence="1">
    <location>
        <begin position="1"/>
        <end position="66"/>
    </location>
</feature>
<accession>A0AAV3XLB1</accession>
<evidence type="ECO:0000313" key="3">
    <source>
        <dbReference type="Proteomes" id="UP001050975"/>
    </source>
</evidence>
<evidence type="ECO:0000313" key="2">
    <source>
        <dbReference type="EMBL" id="GET42411.1"/>
    </source>
</evidence>
<sequence>MMKSHRRRRGEAEIGRRGAKEVSQDSRLELPFQEGCETPIESSDSVGRVQSLSQSPSEPCPRVSPSPRLPLPKSIIAAALIFLLGNSHAVAQNIEPQELSGDISITLKRGLWKSGEKAIAYQDITLDLACSQSRCNREVWGYAPQFNQADHQGTVEIIQTDLTQGRWRLRVKIKTSPDPWVQVVGEADYQIELKLQQNQLVGTYSGSFKNQPLKGEISGVIRPHWPKKLPNHLEINSQEHPRLIFLEQQLPALREKAKTPTGQVIIAQLRKSLTGKIYYDSYAPNGGYHAAGHCFLALLNERQQPAETAWQIVVNSINQPGPRLLEQSSIVAGIALAYDLCYNVWDEQRRKKITTWLAQQTTSLIAGTKDPAWNPHPPSNWNARARGAAGLAALAILKEPDEFFSEPTNPERLLKIAERNIKRYMKVAIGERGFGTEGDLYTRESLHAIVPFLHAYQNVLGQDLVSGSSGEWFLPHYVMRIVRRGDLVAAPTYGRHRISPDGALFALGLGIVPERFLPGVQWFFNRYFGWQGDQTFGIAEYGPHEAIFALVGYREDIAPINPAEIFGRVLVDEQKGFYSFRNQWQDDKDFVASIYLKREPLRQSWSFPDAGSFRIWGLGGKWADAGPSDGKQEDENVVLTDEKLAPMGAQPIFFQAEANGSGVVSLRRENWVRSLAVDYSSASGAPGLFVVVDKFTDEEALPEKTWVMHTQETVKIDGRRFTIQAASGATMQGTFVTPENVKIAFEPGEKGGVLRATGSGRFFVVMTVQNGAAPQVEIEGNGLDSRVKVGGQTIEFRENRIILS</sequence>
<protein>
    <recommendedName>
        <fullName evidence="4">Heparinase II N-terminal domain-containing protein</fullName>
    </recommendedName>
</protein>
<evidence type="ECO:0000256" key="1">
    <source>
        <dbReference type="SAM" id="MobiDB-lite"/>
    </source>
</evidence>
<name>A0AAV3XLB1_9CYAN</name>
<keyword evidence="3" id="KW-1185">Reference proteome</keyword>
<reference evidence="2" key="1">
    <citation type="submission" date="2019-10" db="EMBL/GenBank/DDBJ databases">
        <title>Draft genome sequece of Microseira wollei NIES-4236.</title>
        <authorList>
            <person name="Yamaguchi H."/>
            <person name="Suzuki S."/>
            <person name="Kawachi M."/>
        </authorList>
    </citation>
    <scope>NUCLEOTIDE SEQUENCE</scope>
    <source>
        <strain evidence="2">NIES-4236</strain>
    </source>
</reference>
<feature type="compositionally biased region" description="Basic and acidic residues" evidence="1">
    <location>
        <begin position="10"/>
        <end position="28"/>
    </location>
</feature>
<feature type="compositionally biased region" description="Polar residues" evidence="1">
    <location>
        <begin position="40"/>
        <end position="57"/>
    </location>
</feature>
<dbReference type="AlphaFoldDB" id="A0AAV3XLB1"/>
<dbReference type="EMBL" id="BLAY01000163">
    <property type="protein sequence ID" value="GET42411.1"/>
    <property type="molecule type" value="Genomic_DNA"/>
</dbReference>
<dbReference type="SUPFAM" id="SSF48230">
    <property type="entry name" value="Chondroitin AC/alginate lyase"/>
    <property type="match status" value="1"/>
</dbReference>
<dbReference type="Gene3D" id="1.50.10.100">
    <property type="entry name" value="Chondroitin AC/alginate lyase"/>
    <property type="match status" value="1"/>
</dbReference>
<proteinExistence type="predicted"/>
<gene>
    <name evidence="2" type="ORF">MiSe_72280</name>
</gene>
<dbReference type="RefSeq" id="WP_226589915.1">
    <property type="nucleotide sequence ID" value="NZ_BLAY01000163.1"/>
</dbReference>
<comment type="caution">
    <text evidence="2">The sequence shown here is derived from an EMBL/GenBank/DDBJ whole genome shotgun (WGS) entry which is preliminary data.</text>
</comment>
<organism evidence="2 3">
    <name type="scientific">Microseira wollei NIES-4236</name>
    <dbReference type="NCBI Taxonomy" id="2530354"/>
    <lineage>
        <taxon>Bacteria</taxon>
        <taxon>Bacillati</taxon>
        <taxon>Cyanobacteriota</taxon>
        <taxon>Cyanophyceae</taxon>
        <taxon>Oscillatoriophycideae</taxon>
        <taxon>Aerosakkonematales</taxon>
        <taxon>Aerosakkonemataceae</taxon>
        <taxon>Microseira</taxon>
    </lineage>
</organism>
<dbReference type="Proteomes" id="UP001050975">
    <property type="component" value="Unassembled WGS sequence"/>
</dbReference>
<evidence type="ECO:0008006" key="4">
    <source>
        <dbReference type="Google" id="ProtNLM"/>
    </source>
</evidence>